<dbReference type="eggNOG" id="COG3181">
    <property type="taxonomic scope" value="Bacteria"/>
</dbReference>
<protein>
    <recommendedName>
        <fullName evidence="4">Tripartite tricarboxylate transporter substrate binding protein</fullName>
    </recommendedName>
</protein>
<reference evidence="3" key="1">
    <citation type="submission" date="2009-06" db="EMBL/GenBank/DDBJ databases">
        <title>Complete sequence of chromosome 1 of Variovorax paradoxus S110.</title>
        <authorList>
            <consortium name="US DOE Joint Genome Institute"/>
            <person name="Lucas S."/>
            <person name="Copeland A."/>
            <person name="Lapidus A."/>
            <person name="Glavina del Rio T."/>
            <person name="Tice H."/>
            <person name="Bruce D."/>
            <person name="Goodwin L."/>
            <person name="Pitluck S."/>
            <person name="Chertkov O."/>
            <person name="Brettin T."/>
            <person name="Detter J.C."/>
            <person name="Han C."/>
            <person name="Larimer F."/>
            <person name="Land M."/>
            <person name="Hauser L."/>
            <person name="Kyrpides N."/>
            <person name="Ovchinnikova G."/>
            <person name="Orwin P."/>
            <person name="Leadbetter J.R."/>
            <person name="Spain J.C."/>
            <person name="Han J.I."/>
        </authorList>
    </citation>
    <scope>NUCLEOTIDE SEQUENCE</scope>
    <source>
        <strain evidence="3">S110</strain>
    </source>
</reference>
<dbReference type="AlphaFoldDB" id="C5CMI8"/>
<dbReference type="SUPFAM" id="SSF53850">
    <property type="entry name" value="Periplasmic binding protein-like II"/>
    <property type="match status" value="1"/>
</dbReference>
<dbReference type="HOGENOM" id="CLU_045683_0_2_4"/>
<organism evidence="3">
    <name type="scientific">Variovorax paradoxus (strain S110)</name>
    <dbReference type="NCBI Taxonomy" id="543728"/>
    <lineage>
        <taxon>Bacteria</taxon>
        <taxon>Pseudomonadati</taxon>
        <taxon>Pseudomonadota</taxon>
        <taxon>Betaproteobacteria</taxon>
        <taxon>Burkholderiales</taxon>
        <taxon>Comamonadaceae</taxon>
        <taxon>Variovorax</taxon>
    </lineage>
</organism>
<dbReference type="PANTHER" id="PTHR42928:SF5">
    <property type="entry name" value="BLR1237 PROTEIN"/>
    <property type="match status" value="1"/>
</dbReference>
<dbReference type="InterPro" id="IPR042100">
    <property type="entry name" value="Bug_dom1"/>
</dbReference>
<evidence type="ECO:0008006" key="4">
    <source>
        <dbReference type="Google" id="ProtNLM"/>
    </source>
</evidence>
<dbReference type="Gene3D" id="3.40.190.10">
    <property type="entry name" value="Periplasmic binding protein-like II"/>
    <property type="match status" value="1"/>
</dbReference>
<evidence type="ECO:0000256" key="1">
    <source>
        <dbReference type="ARBA" id="ARBA00006987"/>
    </source>
</evidence>
<keyword evidence="2" id="KW-0732">Signal</keyword>
<dbReference type="CDD" id="cd13578">
    <property type="entry name" value="PBP2_Bug27"/>
    <property type="match status" value="1"/>
</dbReference>
<comment type="similarity">
    <text evidence="1">Belongs to the UPF0065 (bug) family.</text>
</comment>
<evidence type="ECO:0000313" key="3">
    <source>
        <dbReference type="EMBL" id="ACS17489.1"/>
    </source>
</evidence>
<feature type="chain" id="PRO_5002949649" description="Tripartite tricarboxylate transporter substrate binding protein" evidence="2">
    <location>
        <begin position="39"/>
        <end position="340"/>
    </location>
</feature>
<dbReference type="PANTHER" id="PTHR42928">
    <property type="entry name" value="TRICARBOXYLATE-BINDING PROTEIN"/>
    <property type="match status" value="1"/>
</dbReference>
<dbReference type="InterPro" id="IPR005064">
    <property type="entry name" value="BUG"/>
</dbReference>
<dbReference type="PIRSF" id="PIRSF017082">
    <property type="entry name" value="YflP"/>
    <property type="match status" value="1"/>
</dbReference>
<name>C5CMI8_VARPS</name>
<dbReference type="EMBL" id="CP001635">
    <property type="protein sequence ID" value="ACS17489.1"/>
    <property type="molecule type" value="Genomic_DNA"/>
</dbReference>
<dbReference type="STRING" id="543728.Vapar_0836"/>
<evidence type="ECO:0000256" key="2">
    <source>
        <dbReference type="SAM" id="SignalP"/>
    </source>
</evidence>
<gene>
    <name evidence="3" type="ordered locus">Vapar_0836</name>
</gene>
<sequence length="340" mass="35752" precursor="true">MSATFTATTNTMRGITRRALHCGIASLAITATAPAAWAQAYPGKPIRMVVPFAAGGATDVLARVVGEKMAAGLGQPVIIDNKPGAAGIIGTDAVAKAPADGYTLVLALSNSLLTNQFLYQKLPYDTQRDLTLVYQIATAPLVLVVHPSVPVKSGPELLKYVAANKGKVAYGSYGVGAYPHLAGAHMSLTQKAEMNHVAYKGEAPMLQDLIGGQIQMAFASALVAKPHIEAGKLKAIGVSGERRMATLPNVPTLAEQGLDDEAYRVAGWLAIAMPAGTPKPIVQRIAEEVGKATRQPDVQARVAAMGFDLKESSPEAFAAVYKKESPVWERLIKDSGAKLE</sequence>
<proteinExistence type="inferred from homology"/>
<dbReference type="Gene3D" id="3.40.190.150">
    <property type="entry name" value="Bordetella uptake gene, domain 1"/>
    <property type="match status" value="1"/>
</dbReference>
<dbReference type="OrthoDB" id="8678477at2"/>
<dbReference type="KEGG" id="vap:Vapar_0836"/>
<accession>C5CMI8</accession>
<dbReference type="Pfam" id="PF03401">
    <property type="entry name" value="TctC"/>
    <property type="match status" value="1"/>
</dbReference>
<feature type="signal peptide" evidence="2">
    <location>
        <begin position="1"/>
        <end position="38"/>
    </location>
</feature>